<evidence type="ECO:0000313" key="1">
    <source>
        <dbReference type="EnsemblMetazoa" id="OVOC7216.1"/>
    </source>
</evidence>
<accession>A0A8R1TXA5</accession>
<organism evidence="1 2">
    <name type="scientific">Onchocerca volvulus</name>
    <dbReference type="NCBI Taxonomy" id="6282"/>
    <lineage>
        <taxon>Eukaryota</taxon>
        <taxon>Metazoa</taxon>
        <taxon>Ecdysozoa</taxon>
        <taxon>Nematoda</taxon>
        <taxon>Chromadorea</taxon>
        <taxon>Rhabditida</taxon>
        <taxon>Spirurina</taxon>
        <taxon>Spiruromorpha</taxon>
        <taxon>Filarioidea</taxon>
        <taxon>Onchocercidae</taxon>
        <taxon>Onchocerca</taxon>
    </lineage>
</organism>
<dbReference type="EnsemblMetazoa" id="OVOC7216.1">
    <property type="protein sequence ID" value="OVOC7216.1"/>
    <property type="gene ID" value="WBGene00244025"/>
</dbReference>
<protein>
    <submittedName>
        <fullName evidence="1">Uncharacterized protein</fullName>
    </submittedName>
</protein>
<dbReference type="AlphaFoldDB" id="A0A8R1TXA5"/>
<proteinExistence type="predicted"/>
<reference evidence="1" key="2">
    <citation type="submission" date="2022-06" db="UniProtKB">
        <authorList>
            <consortium name="EnsemblMetazoa"/>
        </authorList>
    </citation>
    <scope>IDENTIFICATION</scope>
</reference>
<evidence type="ECO:0000313" key="2">
    <source>
        <dbReference type="Proteomes" id="UP000024404"/>
    </source>
</evidence>
<reference evidence="2" key="1">
    <citation type="submission" date="2013-10" db="EMBL/GenBank/DDBJ databases">
        <title>Genome sequencing of Onchocerca volvulus.</title>
        <authorList>
            <person name="Cotton J."/>
            <person name="Tsai J."/>
            <person name="Stanley E."/>
            <person name="Tracey A."/>
            <person name="Holroyd N."/>
            <person name="Lustigman S."/>
            <person name="Berriman M."/>
        </authorList>
    </citation>
    <scope>NUCLEOTIDE SEQUENCE</scope>
</reference>
<dbReference type="EMBL" id="CMVM020000190">
    <property type="status" value="NOT_ANNOTATED_CDS"/>
    <property type="molecule type" value="Genomic_DNA"/>
</dbReference>
<dbReference type="Proteomes" id="UP000024404">
    <property type="component" value="Unassembled WGS sequence"/>
</dbReference>
<sequence>MAFERKTETWPQRVRRSQWLALKTLGVDPVGTSIGADLKMDFYRGIETEIWANHKLSMLLMLKMCIAIAENFNIHALLFLIYCVAPSIEGLYCSNSRTTGYHLEV</sequence>
<keyword evidence="2" id="KW-1185">Reference proteome</keyword>
<name>A0A8R1TXA5_ONCVO</name>